<protein>
    <submittedName>
        <fullName evidence="4">Integration host factor subunit alpha</fullName>
    </submittedName>
</protein>
<evidence type="ECO:0000313" key="4">
    <source>
        <dbReference type="EMBL" id="MBU2739899.1"/>
    </source>
</evidence>
<keyword evidence="2" id="KW-0238">DNA-binding</keyword>
<evidence type="ECO:0000256" key="1">
    <source>
        <dbReference type="ARBA" id="ARBA00010529"/>
    </source>
</evidence>
<dbReference type="SUPFAM" id="SSF47729">
    <property type="entry name" value="IHF-like DNA-binding proteins"/>
    <property type="match status" value="1"/>
</dbReference>
<dbReference type="PRINTS" id="PR01727">
    <property type="entry name" value="DNABINDINGHU"/>
</dbReference>
<proteinExistence type="inferred from homology"/>
<sequence>MISHNLAGKMKFTVAESRLIVSCFFKLIIQTLASEENVNLSGFGKFIIREKSERVGRNPKSGLPALISARRVVIFKASQKIKKRLFVRLSG</sequence>
<evidence type="ECO:0000256" key="3">
    <source>
        <dbReference type="RuleBase" id="RU003939"/>
    </source>
</evidence>
<dbReference type="Gene3D" id="4.10.520.10">
    <property type="entry name" value="IHF-like DNA-binding proteins"/>
    <property type="match status" value="1"/>
</dbReference>
<dbReference type="Pfam" id="PF00216">
    <property type="entry name" value="Bac_DNA_binding"/>
    <property type="match status" value="1"/>
</dbReference>
<comment type="similarity">
    <text evidence="1 3">Belongs to the bacterial histone-like protein family.</text>
</comment>
<dbReference type="InterPro" id="IPR010992">
    <property type="entry name" value="IHF-like_DNA-bd_dom_sf"/>
</dbReference>
<accession>A0ABS5ZTF2</accession>
<dbReference type="EMBL" id="JABELD010000147">
    <property type="protein sequence ID" value="MBU2739899.1"/>
    <property type="molecule type" value="Genomic_DNA"/>
</dbReference>
<evidence type="ECO:0000256" key="2">
    <source>
        <dbReference type="ARBA" id="ARBA00023125"/>
    </source>
</evidence>
<name>A0ABS5ZTF2_9PROT</name>
<keyword evidence="5" id="KW-1185">Reference proteome</keyword>
<evidence type="ECO:0000313" key="5">
    <source>
        <dbReference type="Proteomes" id="UP001197028"/>
    </source>
</evidence>
<dbReference type="PANTHER" id="PTHR33175:SF2">
    <property type="entry name" value="INTEGRATION HOST FACTOR SUBUNIT ALPHA"/>
    <property type="match status" value="1"/>
</dbReference>
<organism evidence="4 5">
    <name type="scientific">Acidithiobacillus concretivorus</name>
    <dbReference type="NCBI Taxonomy" id="3063952"/>
    <lineage>
        <taxon>Bacteria</taxon>
        <taxon>Pseudomonadati</taxon>
        <taxon>Pseudomonadota</taxon>
        <taxon>Acidithiobacillia</taxon>
        <taxon>Acidithiobacillales</taxon>
        <taxon>Acidithiobacillaceae</taxon>
        <taxon>Acidithiobacillus</taxon>
    </lineage>
</organism>
<dbReference type="InterPro" id="IPR000119">
    <property type="entry name" value="Hist_DNA-bd"/>
</dbReference>
<dbReference type="Proteomes" id="UP001197028">
    <property type="component" value="Unassembled WGS sequence"/>
</dbReference>
<gene>
    <name evidence="4" type="primary">ihfA</name>
    <name evidence="4" type="ORF">HJG40_14160</name>
</gene>
<dbReference type="SMART" id="SM00411">
    <property type="entry name" value="BHL"/>
    <property type="match status" value="1"/>
</dbReference>
<dbReference type="PANTHER" id="PTHR33175">
    <property type="entry name" value="DNA-BINDING PROTEIN HU"/>
    <property type="match status" value="1"/>
</dbReference>
<reference evidence="4 5" key="1">
    <citation type="journal article" date="2021" name="ISME J.">
        <title>Genomic evolution of the class Acidithiobacillia: deep-branching Proteobacteria living in extreme acidic conditions.</title>
        <authorList>
            <person name="Moya-Beltran A."/>
            <person name="Beard S."/>
            <person name="Rojas-Villalobos C."/>
            <person name="Issotta F."/>
            <person name="Gallardo Y."/>
            <person name="Ulloa R."/>
            <person name="Giaveno A."/>
            <person name="Degli Esposti M."/>
            <person name="Johnson D.B."/>
            <person name="Quatrini R."/>
        </authorList>
    </citation>
    <scope>NUCLEOTIDE SEQUENCE [LARGE SCALE GENOMIC DNA]</scope>
    <source>
        <strain evidence="4 5">ATCC 19703</strain>
    </source>
</reference>
<comment type="caution">
    <text evidence="4">The sequence shown here is derived from an EMBL/GenBank/DDBJ whole genome shotgun (WGS) entry which is preliminary data.</text>
</comment>